<gene>
    <name evidence="2" type="ORF">CSSPJE1EN1_LOCUS14190</name>
</gene>
<evidence type="ECO:0000313" key="3">
    <source>
        <dbReference type="Proteomes" id="UP001497444"/>
    </source>
</evidence>
<feature type="compositionally biased region" description="Acidic residues" evidence="1">
    <location>
        <begin position="131"/>
        <end position="141"/>
    </location>
</feature>
<sequence length="141" mass="15914">MLQREGGESEEELNSSSDHTASKDSFETCYESIFADLTPESLPEFVNVRELLSDIESELGEQTCQFDPLMANCELPEEVNVRELLAEIQEELDEPYFDKFFSTCNEDSSGASQLKRDHNNQATTSNVDIVTSEEEEGTRSE</sequence>
<feature type="region of interest" description="Disordered" evidence="1">
    <location>
        <begin position="1"/>
        <end position="23"/>
    </location>
</feature>
<accession>A0ABP0WQJ8</accession>
<keyword evidence="3" id="KW-1185">Reference proteome</keyword>
<reference evidence="2 3" key="1">
    <citation type="submission" date="2024-02" db="EMBL/GenBank/DDBJ databases">
        <authorList>
            <consortium name="ELIXIR-Norway"/>
            <consortium name="Elixir Norway"/>
        </authorList>
    </citation>
    <scope>NUCLEOTIDE SEQUENCE [LARGE SCALE GENOMIC DNA]</scope>
</reference>
<dbReference type="EMBL" id="OZ020097">
    <property type="protein sequence ID" value="CAK9268712.1"/>
    <property type="molecule type" value="Genomic_DNA"/>
</dbReference>
<proteinExistence type="predicted"/>
<protein>
    <submittedName>
        <fullName evidence="2">Uncharacterized protein</fullName>
    </submittedName>
</protein>
<feature type="compositionally biased region" description="Polar residues" evidence="1">
    <location>
        <begin position="120"/>
        <end position="129"/>
    </location>
</feature>
<evidence type="ECO:0000313" key="2">
    <source>
        <dbReference type="EMBL" id="CAK9268712.1"/>
    </source>
</evidence>
<evidence type="ECO:0000256" key="1">
    <source>
        <dbReference type="SAM" id="MobiDB-lite"/>
    </source>
</evidence>
<feature type="region of interest" description="Disordered" evidence="1">
    <location>
        <begin position="106"/>
        <end position="141"/>
    </location>
</feature>
<organism evidence="2 3">
    <name type="scientific">Sphagnum jensenii</name>
    <dbReference type="NCBI Taxonomy" id="128206"/>
    <lineage>
        <taxon>Eukaryota</taxon>
        <taxon>Viridiplantae</taxon>
        <taxon>Streptophyta</taxon>
        <taxon>Embryophyta</taxon>
        <taxon>Bryophyta</taxon>
        <taxon>Sphagnophytina</taxon>
        <taxon>Sphagnopsida</taxon>
        <taxon>Sphagnales</taxon>
        <taxon>Sphagnaceae</taxon>
        <taxon>Sphagnum</taxon>
    </lineage>
</organism>
<dbReference type="Proteomes" id="UP001497444">
    <property type="component" value="Chromosome 2"/>
</dbReference>
<name>A0ABP0WQJ8_9BRYO</name>